<organism evidence="1 2">
    <name type="scientific">Legionella maceachernii</name>
    <dbReference type="NCBI Taxonomy" id="466"/>
    <lineage>
        <taxon>Bacteria</taxon>
        <taxon>Pseudomonadati</taxon>
        <taxon>Pseudomonadota</taxon>
        <taxon>Gammaproteobacteria</taxon>
        <taxon>Legionellales</taxon>
        <taxon>Legionellaceae</taxon>
        <taxon>Legionella</taxon>
    </lineage>
</organism>
<dbReference type="Proteomes" id="UP000054908">
    <property type="component" value="Unassembled WGS sequence"/>
</dbReference>
<dbReference type="PATRIC" id="fig|466.6.peg.2409"/>
<name>A0A0W0VZ28_9GAMM</name>
<comment type="caution">
    <text evidence="1">The sequence shown here is derived from an EMBL/GenBank/DDBJ whole genome shotgun (WGS) entry which is preliminary data.</text>
</comment>
<reference evidence="1 2" key="1">
    <citation type="submission" date="2015-11" db="EMBL/GenBank/DDBJ databases">
        <title>Genomic analysis of 38 Legionella species identifies large and diverse effector repertoires.</title>
        <authorList>
            <person name="Burstein D."/>
            <person name="Amaro F."/>
            <person name="Zusman T."/>
            <person name="Lifshitz Z."/>
            <person name="Cohen O."/>
            <person name="Gilbert J.A."/>
            <person name="Pupko T."/>
            <person name="Shuman H.A."/>
            <person name="Segal G."/>
        </authorList>
    </citation>
    <scope>NUCLEOTIDE SEQUENCE [LARGE SCALE GENOMIC DNA]</scope>
    <source>
        <strain evidence="1 2">PX-1-G2-E2</strain>
    </source>
</reference>
<dbReference type="AlphaFoldDB" id="A0A0W0VZ28"/>
<protein>
    <submittedName>
        <fullName evidence="1">Uncharacterized protein</fullName>
    </submittedName>
</protein>
<sequence length="233" mass="26005">MKNRIRTTCKYIIPLTIIGLFGYHSYSVQSKLDQKEKQTYISLKELSEIAAKIHGVEPPFLDKVMITIVDWFIPIPFINKNESLKLLAEHKNELTSESKRIYVSESKMGEVVVTKNFNFTSSDIKESKSIPMGTIFSAFVMAPFHDSDNPNQLRFKININFMSCTAIADSILKADYQSGTIVAKINGINCANENSKSIPLEAVGLVSGRVLLDRSGDLEQNSGKIRAIPSLLV</sequence>
<evidence type="ECO:0000313" key="2">
    <source>
        <dbReference type="Proteomes" id="UP000054908"/>
    </source>
</evidence>
<accession>A0A0W0VZ28</accession>
<evidence type="ECO:0000313" key="1">
    <source>
        <dbReference type="EMBL" id="KTD25290.1"/>
    </source>
</evidence>
<dbReference type="STRING" id="466.Lmac_2268"/>
<keyword evidence="2" id="KW-1185">Reference proteome</keyword>
<gene>
    <name evidence="1" type="ORF">Lmac_2268</name>
</gene>
<dbReference type="EMBL" id="LNYL01000045">
    <property type="protein sequence ID" value="KTD25290.1"/>
    <property type="molecule type" value="Genomic_DNA"/>
</dbReference>
<dbReference type="RefSeq" id="WP_230308829.1">
    <property type="nucleotide sequence ID" value="NZ_CAAAIB010000012.1"/>
</dbReference>
<proteinExistence type="predicted"/>